<dbReference type="PROSITE" id="PS51352">
    <property type="entry name" value="THIOREDOXIN_2"/>
    <property type="match status" value="1"/>
</dbReference>
<accession>A0A1S8X8Z1</accession>
<dbReference type="Proteomes" id="UP000243686">
    <property type="component" value="Unassembled WGS sequence"/>
</dbReference>
<dbReference type="InterPro" id="IPR013766">
    <property type="entry name" value="Thioredoxin_domain"/>
</dbReference>
<dbReference type="PANTHER" id="PTHR46115">
    <property type="entry name" value="THIOREDOXIN-LIKE PROTEIN 1"/>
    <property type="match status" value="1"/>
</dbReference>
<protein>
    <submittedName>
        <fullName evidence="4">Thioredoxin</fullName>
    </submittedName>
</protein>
<evidence type="ECO:0000256" key="1">
    <source>
        <dbReference type="ARBA" id="ARBA00023157"/>
    </source>
</evidence>
<dbReference type="Pfam" id="PF00085">
    <property type="entry name" value="Thioredoxin"/>
    <property type="match status" value="1"/>
</dbReference>
<dbReference type="CDD" id="cd02947">
    <property type="entry name" value="TRX_family"/>
    <property type="match status" value="1"/>
</dbReference>
<gene>
    <name evidence="4" type="ORF">X801_01180</name>
</gene>
<dbReference type="SUPFAM" id="SSF52833">
    <property type="entry name" value="Thioredoxin-like"/>
    <property type="match status" value="1"/>
</dbReference>
<feature type="signal peptide" evidence="2">
    <location>
        <begin position="1"/>
        <end position="18"/>
    </location>
</feature>
<evidence type="ECO:0000313" key="4">
    <source>
        <dbReference type="EMBL" id="OON22913.1"/>
    </source>
</evidence>
<sequence>MTFMLILLLHTASQRYSSKKSGGVKEISSKAELKKITKKNRDKLIVVDFFLTYCPPCQRIAPVYESLAAENPNVVFLKVNGQQGGELARSYGVRGYPTFVFLKGSRTLDTKPGANEWTLRQAIKDYAGSD</sequence>
<evidence type="ECO:0000259" key="3">
    <source>
        <dbReference type="PROSITE" id="PS51352"/>
    </source>
</evidence>
<dbReference type="EMBL" id="KV891651">
    <property type="protein sequence ID" value="OON22913.1"/>
    <property type="molecule type" value="Genomic_DNA"/>
</dbReference>
<keyword evidence="1" id="KW-1015">Disulfide bond</keyword>
<dbReference type="InterPro" id="IPR017937">
    <property type="entry name" value="Thioredoxin_CS"/>
</dbReference>
<proteinExistence type="predicted"/>
<reference evidence="4 5" key="1">
    <citation type="submission" date="2015-03" db="EMBL/GenBank/DDBJ databases">
        <title>Draft genome of the nematode, Opisthorchis viverrini.</title>
        <authorList>
            <person name="Mitreva M."/>
        </authorList>
    </citation>
    <scope>NUCLEOTIDE SEQUENCE [LARGE SCALE GENOMIC DNA]</scope>
    <source>
        <strain evidence="4">Khon Kaen</strain>
    </source>
</reference>
<feature type="domain" description="Thioredoxin" evidence="3">
    <location>
        <begin position="6"/>
        <end position="128"/>
    </location>
</feature>
<dbReference type="Gene3D" id="3.40.30.10">
    <property type="entry name" value="Glutaredoxin"/>
    <property type="match status" value="1"/>
</dbReference>
<feature type="chain" id="PRO_5012481633" evidence="2">
    <location>
        <begin position="19"/>
        <end position="130"/>
    </location>
</feature>
<evidence type="ECO:0000313" key="5">
    <source>
        <dbReference type="Proteomes" id="UP000243686"/>
    </source>
</evidence>
<name>A0A1S8X8Z1_OPIVI</name>
<evidence type="ECO:0000256" key="2">
    <source>
        <dbReference type="SAM" id="SignalP"/>
    </source>
</evidence>
<keyword evidence="2" id="KW-0732">Signal</keyword>
<dbReference type="InterPro" id="IPR036249">
    <property type="entry name" value="Thioredoxin-like_sf"/>
</dbReference>
<keyword evidence="5" id="KW-1185">Reference proteome</keyword>
<organism evidence="4 5">
    <name type="scientific">Opisthorchis viverrini</name>
    <name type="common">Southeast Asian liver fluke</name>
    <dbReference type="NCBI Taxonomy" id="6198"/>
    <lineage>
        <taxon>Eukaryota</taxon>
        <taxon>Metazoa</taxon>
        <taxon>Spiralia</taxon>
        <taxon>Lophotrochozoa</taxon>
        <taxon>Platyhelminthes</taxon>
        <taxon>Trematoda</taxon>
        <taxon>Digenea</taxon>
        <taxon>Opisthorchiida</taxon>
        <taxon>Opisthorchiata</taxon>
        <taxon>Opisthorchiidae</taxon>
        <taxon>Opisthorchis</taxon>
    </lineage>
</organism>
<dbReference type="AlphaFoldDB" id="A0A1S8X8Z1"/>
<dbReference type="PROSITE" id="PS00194">
    <property type="entry name" value="THIOREDOXIN_1"/>
    <property type="match status" value="1"/>
</dbReference>